<sequence>MSQKTVGVAAGLSPFAGFLPAGVMPWPAELALALSGPLVYLLHRFWMHRLACRALDHAVPDDIPTVVAFGSGQQAFPRPARARRTGRRA</sequence>
<gene>
    <name evidence="1" type="ORF">AB5J58_49205</name>
</gene>
<proteinExistence type="predicted"/>
<reference evidence="1" key="1">
    <citation type="submission" date="2024-07" db="EMBL/GenBank/DDBJ databases">
        <authorList>
            <person name="Yu S.T."/>
        </authorList>
    </citation>
    <scope>NUCLEOTIDE SEQUENCE</scope>
    <source>
        <strain evidence="1">R08</strain>
    </source>
</reference>
<accession>A0AB39MMS5</accession>
<dbReference type="RefSeq" id="WP_369192445.1">
    <property type="nucleotide sequence ID" value="NZ_CP163431.1"/>
</dbReference>
<dbReference type="AlphaFoldDB" id="A0AB39MMS5"/>
<protein>
    <submittedName>
        <fullName evidence="1">Uncharacterized protein</fullName>
    </submittedName>
</protein>
<evidence type="ECO:0000313" key="1">
    <source>
        <dbReference type="EMBL" id="XDQ07675.1"/>
    </source>
</evidence>
<dbReference type="EMBL" id="CP163431">
    <property type="protein sequence ID" value="XDQ07675.1"/>
    <property type="molecule type" value="Genomic_DNA"/>
</dbReference>
<organism evidence="1">
    <name type="scientific">Streptomyces sp. R08</name>
    <dbReference type="NCBI Taxonomy" id="3238624"/>
    <lineage>
        <taxon>Bacteria</taxon>
        <taxon>Bacillati</taxon>
        <taxon>Actinomycetota</taxon>
        <taxon>Actinomycetes</taxon>
        <taxon>Kitasatosporales</taxon>
        <taxon>Streptomycetaceae</taxon>
        <taxon>Streptomyces</taxon>
    </lineage>
</organism>
<name>A0AB39MMS5_9ACTN</name>